<accession>A0A557P7V7</accession>
<sequence>MSQYTYIDIPFNFRHTCWFCGEPAAKAFDLPRNPKNIHFLAHEPMSIPACEECAAVRVASDVSSIWAVRDHVKRSLMDKYSDHLAIGQNWTEQELQESEFSGALLGGFGESAWKMYEIARDRLSYQGWAVAVDSIPVEGEDETYGFEFDGVRYMSLNTCIEHLIKSLRLDKELLPSLVELLGPEKLDYALRIAKLNKAIIGYQRDKILDEVRQQLDDQQEIERQTTFAGDYSRIEAVHVGDGVATVESIQWALKNQILTLPGLCQQEDAFFDAFAHLGGPQCYLNYYGLQLYFEARQNAKWVETHDSNKEFFEI</sequence>
<evidence type="ECO:0000313" key="1">
    <source>
        <dbReference type="EMBL" id="TVO36743.1"/>
    </source>
</evidence>
<dbReference type="RefSeq" id="WP_144388087.1">
    <property type="nucleotide sequence ID" value="NZ_CANNCB010000021.1"/>
</dbReference>
<organism evidence="1 2">
    <name type="scientific">Vibrio algivorus</name>
    <dbReference type="NCBI Taxonomy" id="1667024"/>
    <lineage>
        <taxon>Bacteria</taxon>
        <taxon>Pseudomonadati</taxon>
        <taxon>Pseudomonadota</taxon>
        <taxon>Gammaproteobacteria</taxon>
        <taxon>Vibrionales</taxon>
        <taxon>Vibrionaceae</taxon>
        <taxon>Vibrio</taxon>
    </lineage>
</organism>
<gene>
    <name evidence="1" type="ORF">FOF44_08630</name>
</gene>
<protein>
    <submittedName>
        <fullName evidence="1">Uncharacterized protein</fullName>
    </submittedName>
</protein>
<proteinExistence type="predicted"/>
<dbReference type="OrthoDB" id="5888461at2"/>
<dbReference type="AlphaFoldDB" id="A0A557P7V7"/>
<dbReference type="EMBL" id="VMKJ01000014">
    <property type="protein sequence ID" value="TVO36743.1"/>
    <property type="molecule type" value="Genomic_DNA"/>
</dbReference>
<comment type="caution">
    <text evidence="1">The sequence shown here is derived from an EMBL/GenBank/DDBJ whole genome shotgun (WGS) entry which is preliminary data.</text>
</comment>
<reference evidence="1 2" key="1">
    <citation type="submission" date="2019-07" db="EMBL/GenBank/DDBJ databases">
        <title>The draft genome sequence of Vibrio algivorus M1486.</title>
        <authorList>
            <person name="Meng X."/>
        </authorList>
    </citation>
    <scope>NUCLEOTIDE SEQUENCE [LARGE SCALE GENOMIC DNA]</scope>
    <source>
        <strain evidence="1 2">M1486</strain>
    </source>
</reference>
<evidence type="ECO:0000313" key="2">
    <source>
        <dbReference type="Proteomes" id="UP000319828"/>
    </source>
</evidence>
<name>A0A557P7V7_9VIBR</name>
<dbReference type="Proteomes" id="UP000319828">
    <property type="component" value="Unassembled WGS sequence"/>
</dbReference>